<dbReference type="Gene3D" id="3.10.10.10">
    <property type="entry name" value="HIV Type 1 Reverse Transcriptase, subunit A, domain 1"/>
    <property type="match status" value="1"/>
</dbReference>
<dbReference type="InterPro" id="IPR041577">
    <property type="entry name" value="RT_RNaseH_2"/>
</dbReference>
<dbReference type="InterPro" id="IPR041588">
    <property type="entry name" value="Integrase_H2C2"/>
</dbReference>
<dbReference type="InterPro" id="IPR043128">
    <property type="entry name" value="Rev_trsase/Diguanyl_cyclase"/>
</dbReference>
<feature type="domain" description="Reverse transcriptase" evidence="3">
    <location>
        <begin position="344"/>
        <end position="522"/>
    </location>
</feature>
<dbReference type="RefSeq" id="XP_050503395.1">
    <property type="nucleotide sequence ID" value="XM_050647438.1"/>
</dbReference>
<dbReference type="InterPro" id="IPR050951">
    <property type="entry name" value="Retrovirus_Pol_polyprotein"/>
</dbReference>
<dbReference type="Pfam" id="PF00078">
    <property type="entry name" value="RVT_1"/>
    <property type="match status" value="1"/>
</dbReference>
<dbReference type="EC" id="2.7.7.49" evidence="1"/>
<dbReference type="Pfam" id="PF00665">
    <property type="entry name" value="rve"/>
    <property type="match status" value="1"/>
</dbReference>
<evidence type="ECO:0000259" key="4">
    <source>
        <dbReference type="PROSITE" id="PS50994"/>
    </source>
</evidence>
<evidence type="ECO:0000256" key="1">
    <source>
        <dbReference type="ARBA" id="ARBA00012493"/>
    </source>
</evidence>
<keyword evidence="6" id="KW-1185">Reference proteome</keyword>
<dbReference type="InterPro" id="IPR036397">
    <property type="entry name" value="RNaseH_sf"/>
</dbReference>
<feature type="domain" description="Integrase catalytic" evidence="4">
    <location>
        <begin position="888"/>
        <end position="1048"/>
    </location>
</feature>
<dbReference type="SUPFAM" id="SSF56672">
    <property type="entry name" value="DNA/RNA polymerases"/>
    <property type="match status" value="1"/>
</dbReference>
<keyword evidence="2" id="KW-0511">Multifunctional enzyme</keyword>
<dbReference type="InterPro" id="IPR001584">
    <property type="entry name" value="Integrase_cat-core"/>
</dbReference>
<evidence type="ECO:0000313" key="6">
    <source>
        <dbReference type="Proteomes" id="UP001652700"/>
    </source>
</evidence>
<dbReference type="InterPro" id="IPR012337">
    <property type="entry name" value="RNaseH-like_sf"/>
</dbReference>
<dbReference type="InterPro" id="IPR043502">
    <property type="entry name" value="DNA/RNA_pol_sf"/>
</dbReference>
<evidence type="ECO:0000256" key="2">
    <source>
        <dbReference type="ARBA" id="ARBA00023268"/>
    </source>
</evidence>
<dbReference type="PANTHER" id="PTHR37984:SF5">
    <property type="entry name" value="PROTEIN NYNRIN-LIKE"/>
    <property type="match status" value="1"/>
</dbReference>
<organism evidence="5 6">
    <name type="scientific">Diabrotica virgifera virgifera</name>
    <name type="common">western corn rootworm</name>
    <dbReference type="NCBI Taxonomy" id="50390"/>
    <lineage>
        <taxon>Eukaryota</taxon>
        <taxon>Metazoa</taxon>
        <taxon>Ecdysozoa</taxon>
        <taxon>Arthropoda</taxon>
        <taxon>Hexapoda</taxon>
        <taxon>Insecta</taxon>
        <taxon>Pterygota</taxon>
        <taxon>Neoptera</taxon>
        <taxon>Endopterygota</taxon>
        <taxon>Coleoptera</taxon>
        <taxon>Polyphaga</taxon>
        <taxon>Cucujiformia</taxon>
        <taxon>Chrysomeloidea</taxon>
        <taxon>Chrysomelidae</taxon>
        <taxon>Galerucinae</taxon>
        <taxon>Diabroticina</taxon>
        <taxon>Diabroticites</taxon>
        <taxon>Diabrotica</taxon>
    </lineage>
</organism>
<dbReference type="Gene3D" id="3.30.70.270">
    <property type="match status" value="2"/>
</dbReference>
<dbReference type="Gene3D" id="3.30.420.10">
    <property type="entry name" value="Ribonuclease H-like superfamily/Ribonuclease H"/>
    <property type="match status" value="1"/>
</dbReference>
<proteinExistence type="predicted"/>
<protein>
    <recommendedName>
        <fullName evidence="1">RNA-directed DNA polymerase</fullName>
        <ecNumber evidence="1">2.7.7.49</ecNumber>
    </recommendedName>
</protein>
<dbReference type="PANTHER" id="PTHR37984">
    <property type="entry name" value="PROTEIN CBG26694"/>
    <property type="match status" value="1"/>
</dbReference>
<dbReference type="Proteomes" id="UP001652700">
    <property type="component" value="Unplaced"/>
</dbReference>
<dbReference type="InterPro" id="IPR000477">
    <property type="entry name" value="RT_dom"/>
</dbReference>
<dbReference type="Pfam" id="PF17921">
    <property type="entry name" value="Integrase_H2C2"/>
    <property type="match status" value="1"/>
</dbReference>
<reference evidence="5" key="1">
    <citation type="submission" date="2025-05" db="UniProtKB">
        <authorList>
            <consortium name="EnsemblMetazoa"/>
        </authorList>
    </citation>
    <scope>IDENTIFICATION</scope>
</reference>
<dbReference type="EnsemblMetazoa" id="XM_050647438.1">
    <property type="protein sequence ID" value="XP_050503395.1"/>
    <property type="gene ID" value="LOC126882473"/>
</dbReference>
<sequence>MANKKFEEFIPDLQPWNIYEERLEQHFVANGVEEEAIKVAILISSVSAPTYTLLRDLCFPEAPKTKTFAELSQLLATHYGGQVSTWRERCTFFDLRQETEEKIADWYARIRSAAVTCKFGADLTKVLLNKFVSGMCPSKILDRLCEEDEKATMEQMLEVNCKCSRDRSSASFVIVEFSSSSAGTGWRLATWDKGDNAWQLKRQCKFKCQSDVKMLTSDDLLLKSYEGSVFSPEGYFIIDMGYKSKKIPVKLYVVQKGSANILGRDWIKAFNIRLEMMNQIVSNSKILDLINSFSNVFTSKLGNFNHKEISIKVVENAKPVFCKHRAVPLAYAKEVELELDRLEKEGVIELIDNSDWGTPLVFVQKSNGKIRICGDYKTTINKHLEDVKYPLPKIDELWNKLKKGQRFSKIDLQLAYMQFSLNIESSKLLAWNTHRGLYAVKRLPFGIKSASSIFQREIENLFKGMKNVTNFLDDIIVTGETAEEHMTNLREVLSKLEKAGLTVCKEKCVFFKEEVEYLGYKISKEGLKKTDSKIAAIINAPKPENITEVRAFTGLVNYYHKFIPRAAQILEPIYKLLKGNVKFFWSKECERAFNIIKDIIASDNCLVYFDPDLPIIVTTDASDKGISGMLSQVKEGEERTVACVSRTLMPAEKKYSTVEKEALAVHFTINKFYQYLCCNKFKLRTDQKALVALFGEHRSIPKMSANRIQRWALFLSSFDYSIEHIKGINNPVADYLSRSPVQVTGTVEEPAEGMTYIHFTESIEYWPINNKVLREETDKDGILRAIKMYIKTERWPKHLSDEIMPFYHKRQELYLDEHIIMWGHRIVVPSSLRPQILDELHAGHFGIVRCKSLARSYVYWPKIDSDIEHRVKSCGPCLKNRDNPPSEFSPWPEVDKVFDRVHIDFLQLKSKLCLILVDAYSKWVEVFPMSRATAAETQEKLREVFARMGLPRLCVSDNGPQLVDKTMEIFFKKNGIKHLTGAPYHPSSNGAAERYVRTFKMKLKTALDDPRNSGIPLSTLISRYLLTYRNTKHPVTEKSPAELVYNRSLRTRISMMAEKPSKEQQNISIKEKRCFEIGERVMVRDYRETNRKLWVAAKIINKVGKKTYYCRLDSGQVWKRHTNQVGRCSTEFANNRENELDSNNDFQYIKLPNVVHPVGESITQSESNLEKLTMETQGEPVLLDMATSSDTGNRSSTDTVYRSDNEQNIIVNYPSDNMSQTGRSRRVTNMPKKYNDFILE</sequence>
<dbReference type="SUPFAM" id="SSF53098">
    <property type="entry name" value="Ribonuclease H-like"/>
    <property type="match status" value="1"/>
</dbReference>
<name>A0ABM5JZN2_DIAVI</name>
<dbReference type="PROSITE" id="PS50994">
    <property type="entry name" value="INTEGRASE"/>
    <property type="match status" value="1"/>
</dbReference>
<dbReference type="GeneID" id="126882473"/>
<evidence type="ECO:0000259" key="3">
    <source>
        <dbReference type="PROSITE" id="PS50878"/>
    </source>
</evidence>
<dbReference type="CDD" id="cd01647">
    <property type="entry name" value="RT_LTR"/>
    <property type="match status" value="1"/>
</dbReference>
<dbReference type="Pfam" id="PF17919">
    <property type="entry name" value="RT_RNaseH_2"/>
    <property type="match status" value="1"/>
</dbReference>
<dbReference type="CDD" id="cd09274">
    <property type="entry name" value="RNase_HI_RT_Ty3"/>
    <property type="match status" value="1"/>
</dbReference>
<dbReference type="Gene3D" id="1.10.340.70">
    <property type="match status" value="1"/>
</dbReference>
<evidence type="ECO:0000313" key="5">
    <source>
        <dbReference type="EnsemblMetazoa" id="XP_050503395.1"/>
    </source>
</evidence>
<dbReference type="PROSITE" id="PS50878">
    <property type="entry name" value="RT_POL"/>
    <property type="match status" value="1"/>
</dbReference>
<accession>A0ABM5JZN2</accession>